<dbReference type="InterPro" id="IPR001296">
    <property type="entry name" value="Glyco_trans_1"/>
</dbReference>
<dbReference type="SUPFAM" id="SSF53756">
    <property type="entry name" value="UDP-Glycosyltransferase/glycogen phosphorylase"/>
    <property type="match status" value="1"/>
</dbReference>
<gene>
    <name evidence="4" type="ORF">BCY91_12160</name>
</gene>
<dbReference type="Gene3D" id="3.40.50.2000">
    <property type="entry name" value="Glycogen Phosphorylase B"/>
    <property type="match status" value="2"/>
</dbReference>
<evidence type="ECO:0000313" key="5">
    <source>
        <dbReference type="Proteomes" id="UP000283433"/>
    </source>
</evidence>
<dbReference type="GO" id="GO:0016757">
    <property type="term" value="F:glycosyltransferase activity"/>
    <property type="evidence" value="ECO:0007669"/>
    <property type="project" value="InterPro"/>
</dbReference>
<name>A0A419S1P6_9SPHI</name>
<proteinExistence type="predicted"/>
<feature type="domain" description="Glycosyl transferase family 1" evidence="2">
    <location>
        <begin position="186"/>
        <end position="346"/>
    </location>
</feature>
<protein>
    <recommendedName>
        <fullName evidence="6">Glycosyl transferase family 1 domain-containing protein</fullName>
    </recommendedName>
</protein>
<dbReference type="RefSeq" id="WP_120183219.1">
    <property type="nucleotide sequence ID" value="NZ_MBTA01000030.1"/>
</dbReference>
<keyword evidence="1" id="KW-0808">Transferase</keyword>
<organism evidence="4 5">
    <name type="scientific">Pelobium manganitolerans</name>
    <dbReference type="NCBI Taxonomy" id="1842495"/>
    <lineage>
        <taxon>Bacteria</taxon>
        <taxon>Pseudomonadati</taxon>
        <taxon>Bacteroidota</taxon>
        <taxon>Sphingobacteriia</taxon>
        <taxon>Sphingobacteriales</taxon>
        <taxon>Sphingobacteriaceae</taxon>
        <taxon>Pelobium</taxon>
    </lineage>
</organism>
<dbReference type="PANTHER" id="PTHR46401:SF2">
    <property type="entry name" value="GLYCOSYLTRANSFERASE WBBK-RELATED"/>
    <property type="match status" value="1"/>
</dbReference>
<dbReference type="CDD" id="cd03801">
    <property type="entry name" value="GT4_PimA-like"/>
    <property type="match status" value="1"/>
</dbReference>
<dbReference type="Pfam" id="PF00534">
    <property type="entry name" value="Glycos_transf_1"/>
    <property type="match status" value="1"/>
</dbReference>
<keyword evidence="5" id="KW-1185">Reference proteome</keyword>
<evidence type="ECO:0000256" key="1">
    <source>
        <dbReference type="ARBA" id="ARBA00022679"/>
    </source>
</evidence>
<comment type="caution">
    <text evidence="4">The sequence shown here is derived from an EMBL/GenBank/DDBJ whole genome shotgun (WGS) entry which is preliminary data.</text>
</comment>
<sequence>MPKKVLFVGAKAFAGTGGIEQVNKSWMFGLSQQAGLDLKSLILADDKADHRYTQNTFFKGYRSNKLLFLWDYFRYALNVEVLIVSHVQLAILIPLLKIIKPTLNTIVICHGIEVWAKLNVLQRRSLQIANQILAVSRFTKEKLVELHQAKERRVLVFPNALDPFFPVPQQFVRPHQLAARYQVSANDTVLLTIARLSSAERYKGYDFVMEAIPLLKKEGLSIKYIIGGKADEDEKIRLKKLIAVNGLQQEVILTGFIPDEELIEHYQLANVFVMPSTGEGFGISFIESAACGTPVLGGNTDGSPDAIIEGETGFTCTPKNPSEIAKGIRKLLAMNKKPGHIQDNALKNYSFALYQQRIADLIAKHLR</sequence>
<dbReference type="PANTHER" id="PTHR46401">
    <property type="entry name" value="GLYCOSYLTRANSFERASE WBBK-RELATED"/>
    <property type="match status" value="1"/>
</dbReference>
<dbReference type="OrthoDB" id="9811239at2"/>
<reference evidence="4 5" key="1">
    <citation type="submission" date="2016-07" db="EMBL/GenBank/DDBJ databases">
        <title>Genome of Pelobium manganitolerans.</title>
        <authorList>
            <person name="Wu S."/>
            <person name="Wang G."/>
        </authorList>
    </citation>
    <scope>NUCLEOTIDE SEQUENCE [LARGE SCALE GENOMIC DNA]</scope>
    <source>
        <strain evidence="4 5">YS-25</strain>
    </source>
</reference>
<dbReference type="Pfam" id="PF13439">
    <property type="entry name" value="Glyco_transf_4"/>
    <property type="match status" value="1"/>
</dbReference>
<evidence type="ECO:0000259" key="3">
    <source>
        <dbReference type="Pfam" id="PF13439"/>
    </source>
</evidence>
<dbReference type="InterPro" id="IPR028098">
    <property type="entry name" value="Glyco_trans_4-like_N"/>
</dbReference>
<dbReference type="AlphaFoldDB" id="A0A419S1P6"/>
<evidence type="ECO:0008006" key="6">
    <source>
        <dbReference type="Google" id="ProtNLM"/>
    </source>
</evidence>
<feature type="domain" description="Glycosyltransferase subfamily 4-like N-terminal" evidence="3">
    <location>
        <begin position="54"/>
        <end position="163"/>
    </location>
</feature>
<dbReference type="EMBL" id="MBTA01000030">
    <property type="protein sequence ID" value="RKD12397.1"/>
    <property type="molecule type" value="Genomic_DNA"/>
</dbReference>
<accession>A0A419S1P6</accession>
<evidence type="ECO:0000313" key="4">
    <source>
        <dbReference type="EMBL" id="RKD12397.1"/>
    </source>
</evidence>
<evidence type="ECO:0000259" key="2">
    <source>
        <dbReference type="Pfam" id="PF00534"/>
    </source>
</evidence>
<dbReference type="Proteomes" id="UP000283433">
    <property type="component" value="Unassembled WGS sequence"/>
</dbReference>